<comment type="caution">
    <text evidence="1">The sequence shown here is derived from an EMBL/GenBank/DDBJ whole genome shotgun (WGS) entry which is preliminary data.</text>
</comment>
<evidence type="ECO:0000313" key="1">
    <source>
        <dbReference type="EMBL" id="OSJ26972.1"/>
    </source>
</evidence>
<accession>A0A1Y2JHL8</accession>
<dbReference type="EMBL" id="NAFL01000275">
    <property type="protein sequence ID" value="OSJ26972.1"/>
    <property type="molecule type" value="Genomic_DNA"/>
</dbReference>
<proteinExistence type="predicted"/>
<protein>
    <submittedName>
        <fullName evidence="1">Uncharacterized protein</fullName>
    </submittedName>
</protein>
<sequence length="83" mass="9645">MRRIDLSEATMQGWSRLDPAQRERFFQAGLKAALRLDRREFRAWLLRRLREPPLAAPVDPARFAISKTDIALLMKSAREAPLK</sequence>
<gene>
    <name evidence="1" type="ORF">BSZ19_35025</name>
</gene>
<evidence type="ECO:0000313" key="2">
    <source>
        <dbReference type="Proteomes" id="UP000193335"/>
    </source>
</evidence>
<name>A0A1Y2JHL8_BRAJP</name>
<organism evidence="1 2">
    <name type="scientific">Bradyrhizobium japonicum</name>
    <dbReference type="NCBI Taxonomy" id="375"/>
    <lineage>
        <taxon>Bacteria</taxon>
        <taxon>Pseudomonadati</taxon>
        <taxon>Pseudomonadota</taxon>
        <taxon>Alphaproteobacteria</taxon>
        <taxon>Hyphomicrobiales</taxon>
        <taxon>Nitrobacteraceae</taxon>
        <taxon>Bradyrhizobium</taxon>
    </lineage>
</organism>
<dbReference type="RefSeq" id="WP_085403675.1">
    <property type="nucleotide sequence ID" value="NZ_NAFL01000275.1"/>
</dbReference>
<dbReference type="AlphaFoldDB" id="A0A1Y2JHL8"/>
<reference evidence="1 2" key="1">
    <citation type="submission" date="2017-03" db="EMBL/GenBank/DDBJ databases">
        <title>Whole genome sequences of fourteen strains of Bradyrhizobium canariense and one strain of Bradyrhizobium japonicum isolated from Lupinus (Papilionoideae: Genisteae) species in Algeria.</title>
        <authorList>
            <person name="Crovadore J."/>
            <person name="Chekireb D."/>
            <person name="Brachmann A."/>
            <person name="Chablais R."/>
            <person name="Cochard B."/>
            <person name="Lefort F."/>
        </authorList>
    </citation>
    <scope>NUCLEOTIDE SEQUENCE [LARGE SCALE GENOMIC DNA]</scope>
    <source>
        <strain evidence="1 2">UBMA197</strain>
    </source>
</reference>
<dbReference type="Proteomes" id="UP000193335">
    <property type="component" value="Unassembled WGS sequence"/>
</dbReference>